<protein>
    <submittedName>
        <fullName evidence="3">Conserved protein</fullName>
    </submittedName>
</protein>
<proteinExistence type="predicted"/>
<organism evidence="3 4">
    <name type="scientific">Rhizobium favelukesii</name>
    <dbReference type="NCBI Taxonomy" id="348824"/>
    <lineage>
        <taxon>Bacteria</taxon>
        <taxon>Pseudomonadati</taxon>
        <taxon>Pseudomonadota</taxon>
        <taxon>Alphaproteobacteria</taxon>
        <taxon>Hyphomicrobiales</taxon>
        <taxon>Rhizobiaceae</taxon>
        <taxon>Rhizobium/Agrobacterium group</taxon>
        <taxon>Rhizobium</taxon>
    </lineage>
</organism>
<dbReference type="Proteomes" id="UP000019443">
    <property type="component" value="Chromosome"/>
</dbReference>
<dbReference type="RefSeq" id="WP_051509092.1">
    <property type="nucleotide sequence ID" value="NZ_HG916852.1"/>
</dbReference>
<dbReference type="KEGG" id="rhl:LPU83_2023"/>
<name>W6RBH7_9HYPH</name>
<reference evidence="3" key="1">
    <citation type="submission" date="2013-11" db="EMBL/GenBank/DDBJ databases">
        <title>Draft genome sequence of the broad-host-range Rhizobium sp. LPU83 strain, a member of the low-genetic diversity Oregon-like Rhizobium sp. group.</title>
        <authorList>
            <person name="Wibberg D."/>
            <person name="Puehler A."/>
            <person name="Schlueter A."/>
        </authorList>
    </citation>
    <scope>NUCLEOTIDE SEQUENCE [LARGE SCALE GENOMIC DNA]</scope>
    <source>
        <strain evidence="3">LPU83</strain>
    </source>
</reference>
<gene>
    <name evidence="3" type="ORF">LPU83_2023</name>
</gene>
<dbReference type="InterPro" id="IPR030392">
    <property type="entry name" value="S74_ICA"/>
</dbReference>
<feature type="domain" description="Peptidase S74" evidence="2">
    <location>
        <begin position="267"/>
        <end position="317"/>
    </location>
</feature>
<evidence type="ECO:0000313" key="3">
    <source>
        <dbReference type="EMBL" id="CDM57680.1"/>
    </source>
</evidence>
<dbReference type="HOGENOM" id="CLU_043537_0_0_5"/>
<dbReference type="EMBL" id="HG916852">
    <property type="protein sequence ID" value="CDM57680.1"/>
    <property type="molecule type" value="Genomic_DNA"/>
</dbReference>
<dbReference type="eggNOG" id="ENOG50305QB">
    <property type="taxonomic scope" value="Bacteria"/>
</dbReference>
<dbReference type="Pfam" id="PF13884">
    <property type="entry name" value="Peptidase_S74"/>
    <property type="match status" value="1"/>
</dbReference>
<feature type="region of interest" description="Disordered" evidence="1">
    <location>
        <begin position="1"/>
        <end position="20"/>
    </location>
</feature>
<evidence type="ECO:0000313" key="4">
    <source>
        <dbReference type="Proteomes" id="UP000019443"/>
    </source>
</evidence>
<dbReference type="AlphaFoldDB" id="W6RBH7"/>
<keyword evidence="4" id="KW-1185">Reference proteome</keyword>
<evidence type="ECO:0000259" key="2">
    <source>
        <dbReference type="Pfam" id="PF13884"/>
    </source>
</evidence>
<feature type="compositionally biased region" description="Low complexity" evidence="1">
    <location>
        <begin position="1"/>
        <end position="18"/>
    </location>
</feature>
<accession>W6RBH7</accession>
<evidence type="ECO:0000256" key="1">
    <source>
        <dbReference type="SAM" id="MobiDB-lite"/>
    </source>
</evidence>
<dbReference type="PATRIC" id="fig|348824.6.peg.2181"/>
<sequence>MGKPKAPAAPDPAKTAAAQTGTNVTTALANAQLGNVNQYGPDGSVTYSQNGGTTFTDPTSGAKYFIPQYTQTTSLSPQQQAIKNQSDAASLNLGSIANQQSNFLKDYLAKPVNLDTQATEARTMDLANQRLAPLIAKRDEDLRTRLANQGIKAGSDAYKNELNTFNQGTNDAYNSLILNGHQQAVQDILTQRNQPLNEISALMSGSQVGMPQFGAGTNQPSLPTVDYSGLVEQNYQNQLGAYNTQMQQRNGILGGLFGLGGKLIGLSDKRSKEDIHEVGEMAGHKLYSFKYKKGKGDGKHHVGVMAQEVEKKRPDAVSRRPDGMKQVDYGKLFGASK</sequence>